<dbReference type="SUPFAM" id="SSF143011">
    <property type="entry name" value="RelE-like"/>
    <property type="match status" value="1"/>
</dbReference>
<dbReference type="PANTHER" id="PTHR35601">
    <property type="entry name" value="TOXIN RELE"/>
    <property type="match status" value="1"/>
</dbReference>
<accession>A0A2I1R4T6</accession>
<evidence type="ECO:0000313" key="4">
    <source>
        <dbReference type="Proteomes" id="UP000234662"/>
    </source>
</evidence>
<dbReference type="AlphaFoldDB" id="A0A2I1R4T6"/>
<proteinExistence type="inferred from homology"/>
<name>A0A2I1R4T6_9ACTN</name>
<comment type="caution">
    <text evidence="3">The sequence shown here is derived from an EMBL/GenBank/DDBJ whole genome shotgun (WGS) entry which is preliminary data.</text>
</comment>
<gene>
    <name evidence="3" type="ORF">CYJ73_18495</name>
</gene>
<dbReference type="InterPro" id="IPR007712">
    <property type="entry name" value="RelE/ParE_toxin"/>
</dbReference>
<dbReference type="RefSeq" id="WP_005203789.1">
    <property type="nucleotide sequence ID" value="NZ_PKJC01000016.1"/>
</dbReference>
<sequence>MSDNPTDSADEYRVEVASPARRDLQRLPSRIVHAVIEFISGPLAGNPHRLSKPLRDDLEGLHSARRGDYRILLRIDDPNHTIVIVKIDHRAHAYRT</sequence>
<dbReference type="Pfam" id="PF05016">
    <property type="entry name" value="ParE_toxin"/>
    <property type="match status" value="1"/>
</dbReference>
<keyword evidence="2" id="KW-1277">Toxin-antitoxin system</keyword>
<reference evidence="3 4" key="1">
    <citation type="submission" date="2017-12" db="EMBL/GenBank/DDBJ databases">
        <title>Phylogenetic diversity of female urinary microbiome.</title>
        <authorList>
            <person name="Thomas-White K."/>
            <person name="Wolfe A.J."/>
        </authorList>
    </citation>
    <scope>NUCLEOTIDE SEQUENCE [LARGE SCALE GENOMIC DNA]</scope>
    <source>
        <strain evidence="3 4">UMB0777</strain>
    </source>
</reference>
<dbReference type="EMBL" id="PKJC01000016">
    <property type="protein sequence ID" value="PKZ64118.1"/>
    <property type="molecule type" value="Genomic_DNA"/>
</dbReference>
<dbReference type="InterPro" id="IPR035093">
    <property type="entry name" value="RelE/ParE_toxin_dom_sf"/>
</dbReference>
<evidence type="ECO:0000313" key="3">
    <source>
        <dbReference type="EMBL" id="PKZ64118.1"/>
    </source>
</evidence>
<evidence type="ECO:0000256" key="1">
    <source>
        <dbReference type="ARBA" id="ARBA00006226"/>
    </source>
</evidence>
<protein>
    <submittedName>
        <fullName evidence="3">Type II toxin-antitoxin system RelE/ParE family toxin</fullName>
    </submittedName>
</protein>
<organism evidence="3 4">
    <name type="scientific">Gordonia terrae</name>
    <dbReference type="NCBI Taxonomy" id="2055"/>
    <lineage>
        <taxon>Bacteria</taxon>
        <taxon>Bacillati</taxon>
        <taxon>Actinomycetota</taxon>
        <taxon>Actinomycetes</taxon>
        <taxon>Mycobacteriales</taxon>
        <taxon>Gordoniaceae</taxon>
        <taxon>Gordonia</taxon>
    </lineage>
</organism>
<dbReference type="PANTHER" id="PTHR35601:SF1">
    <property type="entry name" value="TOXIN RELE"/>
    <property type="match status" value="1"/>
</dbReference>
<dbReference type="Gene3D" id="3.30.2310.20">
    <property type="entry name" value="RelE-like"/>
    <property type="match status" value="1"/>
</dbReference>
<evidence type="ECO:0000256" key="2">
    <source>
        <dbReference type="ARBA" id="ARBA00022649"/>
    </source>
</evidence>
<dbReference type="Proteomes" id="UP000234662">
    <property type="component" value="Unassembled WGS sequence"/>
</dbReference>
<comment type="similarity">
    <text evidence="1">Belongs to the RelE toxin family.</text>
</comment>